<evidence type="ECO:0000256" key="4">
    <source>
        <dbReference type="SAM" id="MobiDB-lite"/>
    </source>
</evidence>
<protein>
    <submittedName>
        <fullName evidence="5">Pentatricopeptide repeat-containing protein, chloroplastic</fullName>
    </submittedName>
</protein>
<feature type="repeat" description="PPR" evidence="2">
    <location>
        <begin position="1682"/>
        <end position="1716"/>
    </location>
</feature>
<comment type="caution">
    <text evidence="5">The sequence shown here is derived from an EMBL/GenBank/DDBJ whole genome shotgun (WGS) entry which is preliminary data.</text>
</comment>
<dbReference type="PROSITE" id="PS51375">
    <property type="entry name" value="PPR"/>
    <property type="match status" value="12"/>
</dbReference>
<feature type="repeat" description="PPR" evidence="2">
    <location>
        <begin position="1472"/>
        <end position="1506"/>
    </location>
</feature>
<dbReference type="OrthoDB" id="433858at2759"/>
<feature type="repeat" description="PPR" evidence="2">
    <location>
        <begin position="1647"/>
        <end position="1681"/>
    </location>
</feature>
<organism evidence="5 6">
    <name type="scientific">Symbiodinium microadriaticum</name>
    <name type="common">Dinoflagellate</name>
    <name type="synonym">Zooxanthella microadriatica</name>
    <dbReference type="NCBI Taxonomy" id="2951"/>
    <lineage>
        <taxon>Eukaryota</taxon>
        <taxon>Sar</taxon>
        <taxon>Alveolata</taxon>
        <taxon>Dinophyceae</taxon>
        <taxon>Suessiales</taxon>
        <taxon>Symbiodiniaceae</taxon>
        <taxon>Symbiodinium</taxon>
    </lineage>
</organism>
<keyword evidence="1" id="KW-0677">Repeat</keyword>
<dbReference type="PANTHER" id="PTHR47447">
    <property type="entry name" value="OS03G0856100 PROTEIN"/>
    <property type="match status" value="1"/>
</dbReference>
<dbReference type="NCBIfam" id="TIGR00756">
    <property type="entry name" value="PPR"/>
    <property type="match status" value="4"/>
</dbReference>
<gene>
    <name evidence="5" type="ORF">AK812_SmicGene24057</name>
</gene>
<feature type="repeat" description="PPR" evidence="2">
    <location>
        <begin position="1577"/>
        <end position="1611"/>
    </location>
</feature>
<feature type="repeat" description="PPR" evidence="2">
    <location>
        <begin position="1786"/>
        <end position="1820"/>
    </location>
</feature>
<feature type="repeat" description="PPR" evidence="2">
    <location>
        <begin position="1717"/>
        <end position="1751"/>
    </location>
</feature>
<keyword evidence="3" id="KW-0175">Coiled coil</keyword>
<dbReference type="PANTHER" id="PTHR47447:SF17">
    <property type="entry name" value="OS12G0638900 PROTEIN"/>
    <property type="match status" value="1"/>
</dbReference>
<feature type="repeat" description="PPR" evidence="2">
    <location>
        <begin position="1542"/>
        <end position="1576"/>
    </location>
</feature>
<evidence type="ECO:0000313" key="5">
    <source>
        <dbReference type="EMBL" id="OLP93980.1"/>
    </source>
</evidence>
<proteinExistence type="predicted"/>
<dbReference type="Pfam" id="PF13041">
    <property type="entry name" value="PPR_2"/>
    <property type="match status" value="2"/>
</dbReference>
<feature type="compositionally biased region" description="Polar residues" evidence="4">
    <location>
        <begin position="495"/>
        <end position="524"/>
    </location>
</feature>
<name>A0A1Q9DFW9_SYMMI</name>
<evidence type="ECO:0000256" key="2">
    <source>
        <dbReference type="PROSITE-ProRule" id="PRU00708"/>
    </source>
</evidence>
<accession>A0A1Q9DFW9</accession>
<feature type="repeat" description="PPR" evidence="2">
    <location>
        <begin position="807"/>
        <end position="841"/>
    </location>
</feature>
<feature type="coiled-coil region" evidence="3">
    <location>
        <begin position="295"/>
        <end position="322"/>
    </location>
</feature>
<evidence type="ECO:0000313" key="6">
    <source>
        <dbReference type="Proteomes" id="UP000186817"/>
    </source>
</evidence>
<dbReference type="Gene3D" id="1.25.40.10">
    <property type="entry name" value="Tetratricopeptide repeat domain"/>
    <property type="match status" value="9"/>
</dbReference>
<feature type="repeat" description="PPR" evidence="2">
    <location>
        <begin position="1157"/>
        <end position="1191"/>
    </location>
</feature>
<feature type="region of interest" description="Disordered" evidence="4">
    <location>
        <begin position="465"/>
        <end position="526"/>
    </location>
</feature>
<reference evidence="5 6" key="1">
    <citation type="submission" date="2016-02" db="EMBL/GenBank/DDBJ databases">
        <title>Genome analysis of coral dinoflagellate symbionts highlights evolutionary adaptations to a symbiotic lifestyle.</title>
        <authorList>
            <person name="Aranda M."/>
            <person name="Li Y."/>
            <person name="Liew Y.J."/>
            <person name="Baumgarten S."/>
            <person name="Simakov O."/>
            <person name="Wilson M."/>
            <person name="Piel J."/>
            <person name="Ashoor H."/>
            <person name="Bougouffa S."/>
            <person name="Bajic V.B."/>
            <person name="Ryu T."/>
            <person name="Ravasi T."/>
            <person name="Bayer T."/>
            <person name="Micklem G."/>
            <person name="Kim H."/>
            <person name="Bhak J."/>
            <person name="Lajeunesse T.C."/>
            <person name="Voolstra C.R."/>
        </authorList>
    </citation>
    <scope>NUCLEOTIDE SEQUENCE [LARGE SCALE GENOMIC DNA]</scope>
    <source>
        <strain evidence="5 6">CCMP2467</strain>
    </source>
</reference>
<dbReference type="Pfam" id="PF01535">
    <property type="entry name" value="PPR"/>
    <property type="match status" value="2"/>
</dbReference>
<feature type="repeat" description="PPR" evidence="2">
    <location>
        <begin position="1507"/>
        <end position="1541"/>
    </location>
</feature>
<feature type="region of interest" description="Disordered" evidence="4">
    <location>
        <begin position="585"/>
        <end position="632"/>
    </location>
</feature>
<dbReference type="InterPro" id="IPR002885">
    <property type="entry name" value="PPR_rpt"/>
</dbReference>
<feature type="repeat" description="PPR" evidence="2">
    <location>
        <begin position="1262"/>
        <end position="1296"/>
    </location>
</feature>
<dbReference type="Pfam" id="PF13812">
    <property type="entry name" value="PPR_3"/>
    <property type="match status" value="7"/>
</dbReference>
<dbReference type="Proteomes" id="UP000186817">
    <property type="component" value="Unassembled WGS sequence"/>
</dbReference>
<feature type="repeat" description="PPR" evidence="2">
    <location>
        <begin position="1122"/>
        <end position="1156"/>
    </location>
</feature>
<evidence type="ECO:0000256" key="1">
    <source>
        <dbReference type="ARBA" id="ARBA00022737"/>
    </source>
</evidence>
<dbReference type="EMBL" id="LSRX01000563">
    <property type="protein sequence ID" value="OLP93980.1"/>
    <property type="molecule type" value="Genomic_DNA"/>
</dbReference>
<sequence length="1935" mass="211832">MDLPWQPLNHEERDAPPWIHHSRLQTQQELCAKRFLRVASTPATHATLSLWAMALWRSGIHPALAWAPLIYLSGPVLMKHGVLRKLHVEHLSVVILALNIVNASHMAALLVFEGSLLLSSPLYASLVLSRVLLGLFTQEVHLHVLLSSAVTVLALCCCLMEFSNLLAVTSCLLLELTAVVILSGGPCSYEEAIVHLAQCRLQHQLTRSQASQRLDIAREELSGQLLAIATEGIAELTASVQHASEPVLNMLKSSCATGTKSASEAERIGRIGEALQVEVADLLRFKTSTTWERLQERARTRLQQLQQDAEAQQAASDAMLRSVQQGIGRSLAEIHKLEMEAETSMAQIVQSEVNRAMEIADARMDLVRQSAQAMERRVSDTVEVLLSLLKYFPIATARARPRQSPAEDASRPLPMICEVGKAKTAEPQIAEEPSEASCLPNPAEQWLEEETRPLLNGRRLLIPRRRAAPEGGPDDLASSSSASSSKEEQREAASQKSSFTDPVRETSQGATQGPRTPPTQSEATWSRGGVCVSRTMMERHPLFATRLCYRSEDFFFSWASSADFRAEADALRQWRRTMTLSAERGGAVGVSPSTAASRTWPDEARPGGSGFVGTESSEEAGKSNPSSDANELAPIRSSASGQRNTLFHAGLGHGAVRTMEQAQGLSSTSHALAHKALRNFQGHPKELLPLLQQMNDASVKLSNLHYNLAIGKCRSADSWPVPLAILEDMVCQDQSPDVVSYTSAIASCGRGLQWQLALQLLCLLPARSVTPNTVTFNSTLNAAEKAGQWQIAVELLSSLIAWTGMPNVISFNSAISACQKGGQWSSALCLLRLMESSKVRSDVISYNTTISACSFQWHIGLELLRSMSSAMVPDVISYSSTIRACSTSTKWQITVQLLEDMCFKKILPNVITFNSAMLACEKSRTWEVALCLLRHVRGAEVSPDAITCCCAISACTQWQVAVRLFSMMLAEGVRADVLCLSALLSACKEGRDGGSWATALWVFSGPARSGGGEGLDTRLYNICLSACVWDLTASGWQSGLGLLRDSPREKIQLDAVSYNTVLSGLPDRWPSSLLLLGEMRAVALQPDIITYNSAIASCETGARWDVGLHLLCSAEVVRTMPDVISYSSVMTTCEGSRDWQAVLQLLGDMQASMLRPNVITYNSAIGVCDKSGQWEVVMVLLLEMQSTLLEPDGSTCSSAIAACGRAMQWKVAVSLLADMPAGQILPNAITFSSAINACAVLGRWSVAVQLLETVLQASMPADVITFNSTITACERAGRWDISGELLHYMRRVQALPNVITYCSIIAACDRGSEWKLACHFLRDSWEWRVSLTSISYNSTINACEKSHQPKLVQSLLNDLQADCIQGDAGCEEVFRTRCDNWENKTLRPKNPLPLQAVRWGRVMCLAESVHLALRGEMSSYGETRWQGPLGVLSSMQSDRLPYERSCNRAIRICRRAGQWQWLLILLGIMRPSVISYSMAIATLEKRGLWQLAVRLLAEMDSAEVVPDVIAYNSTISACEKGLQWQRAVQLMMLMSSRAILPDVISFSGAISACEKLGEWQVALSLFAEMCTSRLEPDVISFNSSISACEKGGRWQEALRLFADMCVRMCLPDVISYSSTISASEKGGYWKVAIHLLATMIADELVPDVITCNSVISACEKGGEWQVAFALMEQMPALAAVPNVITFNSAITTCVKRGRWQIATQVLADMSESKLTPDETGYNSILTACEKGRQWQMVLWLLATMPSLRLEPDVVSYSAAISACEHGQWTIALQLVDEMVDAEVVGDVICYNSVLSALESSGQWLLTLQMLQEMESYAVTPNVISFSTAVSACKQKWRAALSMLFQIPHLEVSPKEAYNSAIKACELAYQWRVTVRLIEDMLGAGTEPDAISFNDTISAFEHAGKPVFTIPVLMQLQDKYQGLCKAVDAALAKVMD</sequence>
<evidence type="ECO:0000256" key="3">
    <source>
        <dbReference type="SAM" id="Coils"/>
    </source>
</evidence>
<keyword evidence="6" id="KW-1185">Reference proteome</keyword>
<dbReference type="InterPro" id="IPR011990">
    <property type="entry name" value="TPR-like_helical_dom_sf"/>
</dbReference>